<proteinExistence type="predicted"/>
<evidence type="ECO:0000313" key="13">
    <source>
        <dbReference type="Proteomes" id="UP000478493"/>
    </source>
</evidence>
<sequence length="330" mass="38134">MKENIIQAIVAKMQRDLDCRQMARLKAVLASELHNVEIIEKEVCVKQQAQENEHLLNSFISAKKIEGCSDKTLVYYRNTIERLLVTLSLAICHITTTDIRTYLSDYQEEHQSSKVTIDNMRRIFSSFFAWLEDEDYIAKSPVRRIHKVKTDSLVKEVLSDEQLEQLRDSCSNKRDLALIDILSSTGIRVGELAKLNREDIDFHERQCIVFGKGNKERVVYFNARTKLHLQQYLNERADDNPALFVSINSPHTRLTISGIEVRIRKLGQSLSMPKVHPHKFRRTLATMAIDKGMPIEQVQRLLGHVRIDTTLHYAIVNQNNVKLAHKKYLG</sequence>
<feature type="domain" description="Core-binding (CB)" evidence="11">
    <location>
        <begin position="50"/>
        <end position="132"/>
    </location>
</feature>
<dbReference type="Proteomes" id="UP000478493">
    <property type="component" value="Unassembled WGS sequence"/>
</dbReference>
<evidence type="ECO:0000256" key="3">
    <source>
        <dbReference type="ARBA" id="ARBA00022618"/>
    </source>
</evidence>
<dbReference type="InterPro" id="IPR002104">
    <property type="entry name" value="Integrase_catalytic"/>
</dbReference>
<accession>A0A5M5MCM4</accession>
<evidence type="ECO:0000259" key="11">
    <source>
        <dbReference type="PROSITE" id="PS51900"/>
    </source>
</evidence>
<keyword evidence="2" id="KW-0963">Cytoplasm</keyword>
<dbReference type="RefSeq" id="WP_005682088.1">
    <property type="nucleotide sequence ID" value="NZ_RCXR01000001.1"/>
</dbReference>
<dbReference type="GO" id="GO:0051301">
    <property type="term" value="P:cell division"/>
    <property type="evidence" value="ECO:0007669"/>
    <property type="project" value="UniProtKB-KW"/>
</dbReference>
<dbReference type="InterPro" id="IPR050090">
    <property type="entry name" value="Tyrosine_recombinase_XerCD"/>
</dbReference>
<dbReference type="GeneID" id="75112008"/>
<evidence type="ECO:0000256" key="5">
    <source>
        <dbReference type="ARBA" id="ARBA00022908"/>
    </source>
</evidence>
<dbReference type="Pfam" id="PF00589">
    <property type="entry name" value="Phage_integrase"/>
    <property type="match status" value="1"/>
</dbReference>
<keyword evidence="5" id="KW-0229">DNA integration</keyword>
<dbReference type="InterPro" id="IPR010998">
    <property type="entry name" value="Integrase_recombinase_N"/>
</dbReference>
<name>A0A5M5MCM4_BACOV</name>
<evidence type="ECO:0000256" key="9">
    <source>
        <dbReference type="PROSITE-ProRule" id="PRU01248"/>
    </source>
</evidence>
<keyword evidence="4" id="KW-0159">Chromosome partition</keyword>
<dbReference type="AlphaFoldDB" id="A0A5M5MCM4"/>
<dbReference type="InterPro" id="IPR004107">
    <property type="entry name" value="Integrase_SAM-like_N"/>
</dbReference>
<evidence type="ECO:0000256" key="1">
    <source>
        <dbReference type="ARBA" id="ARBA00004496"/>
    </source>
</evidence>
<dbReference type="PANTHER" id="PTHR30349:SF77">
    <property type="entry name" value="TYROSINE RECOMBINASE XERC"/>
    <property type="match status" value="1"/>
</dbReference>
<evidence type="ECO:0000259" key="10">
    <source>
        <dbReference type="PROSITE" id="PS51898"/>
    </source>
</evidence>
<dbReference type="InterPro" id="IPR044068">
    <property type="entry name" value="CB"/>
</dbReference>
<evidence type="ECO:0000256" key="7">
    <source>
        <dbReference type="ARBA" id="ARBA00023172"/>
    </source>
</evidence>
<feature type="domain" description="Tyr recombinase" evidence="10">
    <location>
        <begin position="153"/>
        <end position="326"/>
    </location>
</feature>
<dbReference type="SUPFAM" id="SSF56349">
    <property type="entry name" value="DNA breaking-rejoining enzymes"/>
    <property type="match status" value="1"/>
</dbReference>
<evidence type="ECO:0000256" key="6">
    <source>
        <dbReference type="ARBA" id="ARBA00023125"/>
    </source>
</evidence>
<keyword evidence="6 9" id="KW-0238">DNA-binding</keyword>
<dbReference type="Gene3D" id="1.10.150.130">
    <property type="match status" value="1"/>
</dbReference>
<dbReference type="GO" id="GO:0007059">
    <property type="term" value="P:chromosome segregation"/>
    <property type="evidence" value="ECO:0007669"/>
    <property type="project" value="UniProtKB-KW"/>
</dbReference>
<evidence type="ECO:0000256" key="2">
    <source>
        <dbReference type="ARBA" id="ARBA00022490"/>
    </source>
</evidence>
<keyword evidence="7" id="KW-0233">DNA recombination</keyword>
<evidence type="ECO:0000256" key="4">
    <source>
        <dbReference type="ARBA" id="ARBA00022829"/>
    </source>
</evidence>
<evidence type="ECO:0000256" key="8">
    <source>
        <dbReference type="ARBA" id="ARBA00023306"/>
    </source>
</evidence>
<organism evidence="12 13">
    <name type="scientific">Bacteroides ovatus</name>
    <dbReference type="NCBI Taxonomy" id="28116"/>
    <lineage>
        <taxon>Bacteria</taxon>
        <taxon>Pseudomonadati</taxon>
        <taxon>Bacteroidota</taxon>
        <taxon>Bacteroidia</taxon>
        <taxon>Bacteroidales</taxon>
        <taxon>Bacteroidaceae</taxon>
        <taxon>Bacteroides</taxon>
    </lineage>
</organism>
<dbReference type="Gene3D" id="1.10.443.10">
    <property type="entry name" value="Intergrase catalytic core"/>
    <property type="match status" value="1"/>
</dbReference>
<dbReference type="GO" id="GO:0003677">
    <property type="term" value="F:DNA binding"/>
    <property type="evidence" value="ECO:0007669"/>
    <property type="project" value="UniProtKB-UniRule"/>
</dbReference>
<comment type="caution">
    <text evidence="12">The sequence shown here is derived from an EMBL/GenBank/DDBJ whole genome shotgun (WGS) entry which is preliminary data.</text>
</comment>
<dbReference type="PANTHER" id="PTHR30349">
    <property type="entry name" value="PHAGE INTEGRASE-RELATED"/>
    <property type="match status" value="1"/>
</dbReference>
<dbReference type="EMBL" id="VWGP01000001">
    <property type="protein sequence ID" value="KAA4543374.1"/>
    <property type="molecule type" value="Genomic_DNA"/>
</dbReference>
<reference evidence="12 13" key="1">
    <citation type="journal article" date="2019" name="Nat. Med.">
        <title>A library of human gut bacterial isolates paired with longitudinal multiomics data enables mechanistic microbiome research.</title>
        <authorList>
            <person name="Poyet M."/>
            <person name="Groussin M."/>
            <person name="Gibbons S.M."/>
            <person name="Avila-Pacheco J."/>
            <person name="Jiang X."/>
            <person name="Kearney S.M."/>
            <person name="Perrotta A.R."/>
            <person name="Berdy B."/>
            <person name="Zhao S."/>
            <person name="Lieberman T.D."/>
            <person name="Swanson P.K."/>
            <person name="Smith M."/>
            <person name="Roesemann S."/>
            <person name="Alexander J.E."/>
            <person name="Rich S.A."/>
            <person name="Livny J."/>
            <person name="Vlamakis H."/>
            <person name="Clish C."/>
            <person name="Bullock K."/>
            <person name="Deik A."/>
            <person name="Scott J."/>
            <person name="Pierce K.A."/>
            <person name="Xavier R.J."/>
            <person name="Alm E.J."/>
        </authorList>
    </citation>
    <scope>NUCLEOTIDE SEQUENCE [LARGE SCALE GENOMIC DNA]</scope>
    <source>
        <strain evidence="12 13">BIOML-A41</strain>
    </source>
</reference>
<dbReference type="PROSITE" id="PS51898">
    <property type="entry name" value="TYR_RECOMBINASE"/>
    <property type="match status" value="1"/>
</dbReference>
<dbReference type="GO" id="GO:0005737">
    <property type="term" value="C:cytoplasm"/>
    <property type="evidence" value="ECO:0007669"/>
    <property type="project" value="UniProtKB-SubCell"/>
</dbReference>
<dbReference type="GO" id="GO:0015074">
    <property type="term" value="P:DNA integration"/>
    <property type="evidence" value="ECO:0007669"/>
    <property type="project" value="UniProtKB-KW"/>
</dbReference>
<dbReference type="Pfam" id="PF13495">
    <property type="entry name" value="Phage_int_SAM_4"/>
    <property type="match status" value="1"/>
</dbReference>
<gene>
    <name evidence="12" type="ORF">F3B85_01850</name>
</gene>
<keyword evidence="3" id="KW-0132">Cell division</keyword>
<dbReference type="GO" id="GO:0006310">
    <property type="term" value="P:DNA recombination"/>
    <property type="evidence" value="ECO:0007669"/>
    <property type="project" value="UniProtKB-KW"/>
</dbReference>
<dbReference type="PROSITE" id="PS51900">
    <property type="entry name" value="CB"/>
    <property type="match status" value="1"/>
</dbReference>
<comment type="subcellular location">
    <subcellularLocation>
        <location evidence="1">Cytoplasm</location>
    </subcellularLocation>
</comment>
<keyword evidence="8" id="KW-0131">Cell cycle</keyword>
<protein>
    <submittedName>
        <fullName evidence="12">Tyrosine-type recombinase/integrase</fullName>
    </submittedName>
</protein>
<dbReference type="InterPro" id="IPR013762">
    <property type="entry name" value="Integrase-like_cat_sf"/>
</dbReference>
<evidence type="ECO:0000313" key="12">
    <source>
        <dbReference type="EMBL" id="KAA4543374.1"/>
    </source>
</evidence>
<dbReference type="NCBIfam" id="NF040815">
    <property type="entry name" value="recomb_XerA_Arch"/>
    <property type="match status" value="1"/>
</dbReference>
<dbReference type="InterPro" id="IPR011010">
    <property type="entry name" value="DNA_brk_join_enz"/>
</dbReference>